<proteinExistence type="predicted"/>
<evidence type="ECO:0008006" key="4">
    <source>
        <dbReference type="Google" id="ProtNLM"/>
    </source>
</evidence>
<feature type="region of interest" description="Disordered" evidence="1">
    <location>
        <begin position="1"/>
        <end position="23"/>
    </location>
</feature>
<gene>
    <name evidence="2" type="ORF">PM001_LOCUS29708</name>
</gene>
<reference evidence="2" key="1">
    <citation type="submission" date="2024-01" db="EMBL/GenBank/DDBJ databases">
        <authorList>
            <person name="Webb A."/>
        </authorList>
    </citation>
    <scope>NUCLEOTIDE SEQUENCE</scope>
    <source>
        <strain evidence="2">Pm1</strain>
    </source>
</reference>
<dbReference type="AlphaFoldDB" id="A0AAV1VFM4"/>
<dbReference type="EMBL" id="CAKLBY020000309">
    <property type="protein sequence ID" value="CAK7944558.1"/>
    <property type="molecule type" value="Genomic_DNA"/>
</dbReference>
<sequence length="155" mass="17110">MKDTTLVHENSETHPHECGDNLNPESIKDMVLDSMQDKSPNSLDGITVGDGEVYLPPDRLGYQEAAVTGEGEQDCTSYQHAGATLFAEDVGQHMAVLPEVNTTPCEVKIEDIQVGEPGVPLTKEQEELRQLIWKKIHPLMGKKNALPPCCSRRDM</sequence>
<organism evidence="2 3">
    <name type="scientific">Peronospora matthiolae</name>
    <dbReference type="NCBI Taxonomy" id="2874970"/>
    <lineage>
        <taxon>Eukaryota</taxon>
        <taxon>Sar</taxon>
        <taxon>Stramenopiles</taxon>
        <taxon>Oomycota</taxon>
        <taxon>Peronosporomycetes</taxon>
        <taxon>Peronosporales</taxon>
        <taxon>Peronosporaceae</taxon>
        <taxon>Peronospora</taxon>
    </lineage>
</organism>
<protein>
    <recommendedName>
        <fullName evidence="4">Reverse transcriptase</fullName>
    </recommendedName>
</protein>
<evidence type="ECO:0000256" key="1">
    <source>
        <dbReference type="SAM" id="MobiDB-lite"/>
    </source>
</evidence>
<evidence type="ECO:0000313" key="2">
    <source>
        <dbReference type="EMBL" id="CAK7944558.1"/>
    </source>
</evidence>
<comment type="caution">
    <text evidence="2">The sequence shown here is derived from an EMBL/GenBank/DDBJ whole genome shotgun (WGS) entry which is preliminary data.</text>
</comment>
<dbReference type="Proteomes" id="UP001162060">
    <property type="component" value="Unassembled WGS sequence"/>
</dbReference>
<feature type="compositionally biased region" description="Basic and acidic residues" evidence="1">
    <location>
        <begin position="1"/>
        <end position="19"/>
    </location>
</feature>
<name>A0AAV1VFM4_9STRA</name>
<evidence type="ECO:0000313" key="3">
    <source>
        <dbReference type="Proteomes" id="UP001162060"/>
    </source>
</evidence>
<accession>A0AAV1VFM4</accession>